<keyword evidence="2" id="KW-1133">Transmembrane helix</keyword>
<dbReference type="PANTHER" id="PTHR22605">
    <property type="entry name" value="RZ-TYPE DOMAIN-CONTAINING PROTEIN"/>
    <property type="match status" value="1"/>
</dbReference>
<evidence type="ECO:0000313" key="4">
    <source>
        <dbReference type="Proteomes" id="UP000663852"/>
    </source>
</evidence>
<dbReference type="GO" id="GO:0016887">
    <property type="term" value="F:ATP hydrolysis activity"/>
    <property type="evidence" value="ECO:0007669"/>
    <property type="project" value="InterPro"/>
</dbReference>
<dbReference type="InterPro" id="IPR031248">
    <property type="entry name" value="RNF213"/>
</dbReference>
<dbReference type="EMBL" id="CAJNOJ010000277">
    <property type="protein sequence ID" value="CAF1362863.1"/>
    <property type="molecule type" value="Genomic_DNA"/>
</dbReference>
<reference evidence="3" key="1">
    <citation type="submission" date="2021-02" db="EMBL/GenBank/DDBJ databases">
        <authorList>
            <person name="Nowell W R."/>
        </authorList>
    </citation>
    <scope>NUCLEOTIDE SEQUENCE</scope>
</reference>
<dbReference type="SUPFAM" id="SSF52540">
    <property type="entry name" value="P-loop containing nucleoside triphosphate hydrolases"/>
    <property type="match status" value="2"/>
</dbReference>
<keyword evidence="2" id="KW-0812">Transmembrane</keyword>
<name>A0A815IAJ8_ADIRI</name>
<evidence type="ECO:0000256" key="1">
    <source>
        <dbReference type="SAM" id="MobiDB-lite"/>
    </source>
</evidence>
<dbReference type="Gene3D" id="3.40.50.300">
    <property type="entry name" value="P-loop containing nucleotide triphosphate hydrolases"/>
    <property type="match status" value="1"/>
</dbReference>
<feature type="region of interest" description="Disordered" evidence="1">
    <location>
        <begin position="1"/>
        <end position="27"/>
    </location>
</feature>
<dbReference type="InterPro" id="IPR025662">
    <property type="entry name" value="Sigma_54_int_dom_ATP-bd_1"/>
</dbReference>
<dbReference type="PROSITE" id="PS00675">
    <property type="entry name" value="SIGMA54_INTERACT_1"/>
    <property type="match status" value="1"/>
</dbReference>
<gene>
    <name evidence="3" type="ORF">EDS130_LOCUS33922</name>
</gene>
<dbReference type="InterPro" id="IPR027417">
    <property type="entry name" value="P-loop_NTPase"/>
</dbReference>
<proteinExistence type="predicted"/>
<organism evidence="3 4">
    <name type="scientific">Adineta ricciae</name>
    <name type="common">Rotifer</name>
    <dbReference type="NCBI Taxonomy" id="249248"/>
    <lineage>
        <taxon>Eukaryota</taxon>
        <taxon>Metazoa</taxon>
        <taxon>Spiralia</taxon>
        <taxon>Gnathifera</taxon>
        <taxon>Rotifera</taxon>
        <taxon>Eurotatoria</taxon>
        <taxon>Bdelloidea</taxon>
        <taxon>Adinetida</taxon>
        <taxon>Adinetidae</taxon>
        <taxon>Adineta</taxon>
    </lineage>
</organism>
<evidence type="ECO:0000256" key="2">
    <source>
        <dbReference type="SAM" id="Phobius"/>
    </source>
</evidence>
<dbReference type="GO" id="GO:0004842">
    <property type="term" value="F:ubiquitin-protein transferase activity"/>
    <property type="evidence" value="ECO:0007669"/>
    <property type="project" value="InterPro"/>
</dbReference>
<feature type="transmembrane region" description="Helical" evidence="2">
    <location>
        <begin position="4112"/>
        <end position="4133"/>
    </location>
</feature>
<evidence type="ECO:0000313" key="3">
    <source>
        <dbReference type="EMBL" id="CAF1362863.1"/>
    </source>
</evidence>
<dbReference type="PANTHER" id="PTHR22605:SF1">
    <property type="entry name" value="RZ-TYPE DOMAIN-CONTAINING PROTEIN"/>
    <property type="match status" value="1"/>
</dbReference>
<protein>
    <submittedName>
        <fullName evidence="3">Uncharacterized protein</fullName>
    </submittedName>
</protein>
<dbReference type="OrthoDB" id="2423195at2759"/>
<feature type="transmembrane region" description="Helical" evidence="2">
    <location>
        <begin position="4188"/>
        <end position="4207"/>
    </location>
</feature>
<accession>A0A815IAJ8</accession>
<sequence>MSHPHSRTSVANPVSEQSARRNQPSDHAKAIQDLFQSPSTRQEFTDLVYEWFSKYDLYNQQYQNNRLYKDTKFIIQYVKETLVTPKDPNLLPLRIDAYFYILCRIVEYTMSENGLMDPMEDFRRVLLMKLGQEFKSSKGKSPELYTTQREILRRINIKKHLSSFTDIKDASMLIQLLAMCKLIFQSTTIVHETCLCWLDLLHDVKQWKVSLADFVKQYATYKETFKPLFPLDAPAFIYLMRVTYSSKEDQPISFETIRNMLSLIELKYEAFFSEYRVLFAENIKQNFYEYPYIASLLQSLCSPNVIHYLEFYLEDYVLNTSFSRLWNWLLYYTEHHELKSKMESSLISIMRNHTMRISLAELNHCCQMTNSSIEKLKNINLIRLSRVLQEVIYVTLNMELYRQVYQHQILEQDAKQILMVLLKMNWTFEYTKPTYLFIVLHLLFIPKDSSRNKFEKLTYLFHRFNEFNEPICKKLKPEKGVQVQWLNDYFSFVPNDWLLLNQDNYEELCSAHQNNQWSLYIWSKIVYSSAINVDFTKDSELLIAMNERLVEVQRCQTNDIFTRIFVKSLFECVMKKHSKSLLWLPNIQPMIEYVLNARDTDLPGIDKSTVNNFVEIVQTSIRTALTLESESITYRRLKQPSIVPLLLSHMDFECILNAVDPQQYKFPITSLGINDIMYAQTPDDIDIRNLKPEKEFFERFIKQTNDWLDWFEKFVNIFLYIVEWFRTNKMEGADELYEDMYRLRYDSSITLLATKATIQEILNVFENFTDFERLSRLFNCAQAFEITDSGKLSTPDQYEPFLKETKRLRSNDTFTVNPKTTDEKLLYIDCRRHIRWSLACEQVPDQVVIEYQVNGSSKEIYQIFNGKDLPLNQCVLRGEFKTQQGGHLHMRVENSQPNLKYTLWYQIKNTSLSTCRLFVGIFDIECKKSFKPPNDIIKRNELNDVIERVFLFLDKLLNGTISLATMNEFHSVFHDANINVAQEVQKLFATQSISGHIPLQATTNDQQVNQVCKWLQTYQYYSHLDIIIDCVQKFNIISNDTNDQSVNHLQTLTLDENCPLREISDTYRDVYDRFERLSSEHLQLIKTILKYPNVVNMMKEAKLYSTDGRRRFQQLQDNLTTQFQLQERNSMILNSWIATFTLSEPFACDAHSLEHFVDNVARLTVTDENSCEHILVVNQNIQTIELWLSNEDATMLDNALVMMEYLYKTGVVNIHLQRLINKQSHYDIEYSIGGGDNKQQIKSTMPMTDVADHRRQLTFCTSDLLVNEAYRKDLITEQLKLLEVVERVFSIQVKLENSGHPKYQCKEEHYQICDTLDQLKNILVEIKYRSDQDLQQQQKQLKGILVQRTRHFEYVHCQLDGHYRAWINDLESYRNENPLLTLLSNRQIMIMIILLTSSTSPNSIRTLFLKNVFPCEDLCSCTSQMSIKCLQHYLESLRITNSVLSEEKLVELYEKHQISEESTSQTSLKALSDFMQELYINKEDFYSKNTFHVENQQYLVTLKSSEQQTSTDRRKYSWDRDAYCVLLNIFRDRLPANYQILWGSTATEDDIRLFFLRVRQFVSQSFVILDIDEMHHRLRALLWEQQGSLSIQRKPHAAVYYFTKESMANRKGIRPFHMIPSYRDSTKTFLQFTQLMRSQNIELPQIKIISGKAGVGKTHRIRSEYSRQNPSCITINDQINLLTLISTLSSFSSNTEACLYINISLHAPFDQLNHLLFSLFVCRSLIDIASGLTFSLPLQNPWKFIIEVPHTDTSGLTPSNYFKEILPVLSIVSSSCLEEVTDENYQLSMGQEEELVARFFKAYQEGTIDRLSDGDLTVDFAPLNNRDEQRQYIYTCLDTYAHDLPRNKIFQLSFTKFLYRRVQFFTKPYYRYNSLTLRLGSIAMSQMIQEANKLSRVDFSSHDYHRIYLVYDRNFALQLLHNDWNSISLELKTVFKNIDPKQRIINQGKNYLAECLAWLINMKEGVFEKIMKEMNFILTENLVYKLFHIHERKLTKLPLIIEGETGVGKTFLLRFYSALLNACISHGGFHESTTAKISERTSAWLLKEIIGKILEPNNELLSEFLQRMRNDNIDDENSPEEQQVMLLDIKQSLESHQYNDNRLKLIWKTIITLVDERDKDLGLDLIGRLYGYIKTKFEELPLIEASCKLKKLLKDQSFTVEESIETFGEFLIHTRVNPVFYRLLLHPGITEAMIVDFMSPISQLAARLPKIEIVVFFDEVNTSSCLGTFKEMFMDGTLHGKSLPKNIFFTAAINPKRTIDPNEANQIHRHDYFVHHLPESLENLKVSYGTLDRNTLEEYIKQKIATFTSGSQTDHSIEDNTQAMLMESILNAQLFCKERLGENSVSQREVQRCFNLIDFFWKLRPNERNIQRCIALSIALIYYFRLPTREDNIQRNDHETPSREDFEDMLEITLPAFAQTIQDELDRFVNTENFLMPPGVAINQAIREHIFAIVVSVVTRTPLCIIGEPGRSKTLSFQIVLQNLQGSHLSPKPFCRNLPALDAFFCLGSKYTRSEDIAYIFDRAIKREEQYRQIRADKRCVVFLDEASLPDQKTMVLKVLHPYLDECQVAFIAIANKSFDAANANRMICVYRSVPSQFDQKVLAYGCLGLPMTNNSAPMRSNLEKIIIGLCEGYRKLLIDKKIPSIFHDRDFIYMLRELRFELPANTLNEDEHTDLRVIQPIALLRALEDNFNGIKSEEFQYLMNLFFHEIQLQLPDFTLPSIRHDRSVYRDVPTILHESLKLDSRRRRLYGRYKLLIDESEDESAVHLLLQAGIFDTNSDRTTIFRMSDFTDDAENELRNVEILSTIKLSMEFGKTILMVNTGRIHGSLYDVFNQNFSIMATGDTRKIFSKVSIGAKTSDVVVHEDFQCIVHVKRSELHTIPAPFLSRFQKYSLNIEDFYRIRVQKLSKDEQDILSYIEERTQSFVKHVGRQYFYGFNENTLYSCLLSLIEMKTDREYSLFDISQFYTPLSARIKYFTGLDPSDRQQCLFRIVLVKLIQLVSPETIILKSRTFKSDFAQWLWNLYFHEQEHFNIDNFFKQLILTPSTTSSEQNVHQITKVMIFTRTSSYIVGMNQHFAHGSTPDDLRDNEEHGETQNILDLSAIENPKQLQERFDEFRANHQKNVLLIIIDGNNDQQRLHIPYIRHLTDTIEHQCNANINNERKYFVILIHSAAQTLYHQSCFPSIFLHNWDFHFFDTCASSSAFYLQKLLQLLSPSACPNELDTSNDATHYDLSILFEDSLWDLCSRIEITAPNLPAKMFRTPGTYEFYRQQTKTFPRVKCLKDILQASPDLQKTLVSIYQQHLFLTKNSSLKKINDFIYGIAKDILCGKRFDGLVESIQTETRNSFINFMSHIFKIIANDYGLETISQLSLRQQNYAVLFQLADLESFTDENNDDIFISKTTHETIRIITNYSCIFQTPLFHLFHQRIRSYANAIQSKDINIDSNETSRTNSSTFQRFRSALVDSIQKDKILHDAIEQISVSSYSSDLVRMACAIIENNFEYDRDQYERSVSIISHWTSLRDEDDNVEHRDHVWRLAHVYATLEYEQTDVLSMYSACRIINRFDSIQSSLNDLCNEIFITRSDFRERFFRLVFDQLWENLVEISSNNLNYQPWVYAYLFISKYHPSEAVLLRIHLFTIRFQIELMKLAYRIFLNETIIEPQRLVLRLLRLNSRSSCLKVLPEIIEIIQEHHPGNITLLGDVQQWITSICQSNDLPSEATLRSLLTYLNRPLMLTPLASKQLVFDQVIDLLLQTQQRERSQVDLWDRFNLIPILVECISDVNHPEQYRIPFHPSVNQPENPRIPMFDLYFYHLRSQMTDDTVTPTFLNKGLLHPLPTIRREKTRLIANNLFNELKNYFLSIMMALLLCNPNLTEAQEPDVRHKMSTLTRSILSVDSTATRLSDPLQLFLSTIISKQSWSYLLNVLESDRLKEINENWRSTLHHLLQVDQARHRSPHLHLSHQIQFTYSHEIPDSPMFSEMNQRYVRLREVIDTCVRNQTDENRWELFNSHMRDRIHSTSTDLERNKYKSMLLLIIYYDYYCTNRLESVRALMNAIPDLLFLLEEEKVVFRALLDPEQFIVGYHDEVEKNSLNEIFNLNCSTEFELALRHLMVNLMAMILLAGPQSFLWTFAFQPIRLENTYGFGSVYRATIQSTGVHYDCGCIISENGQLIIPYGTNYNGMLNVPAIYTAYFSTFGALAWHLLLFSNSVLNLYGPILSPSAIVDRNAAFRQAGESLRSKTCHFVLARLLSTFHFLSLQFNQEDTYIVLTRCFERMASLTVDENQWIRPVYEVFSDKVIAEDLYQTSVFYYVLDRLVTDRVNINQRILPCEIQLRLQEFTEQMPIVLNLKHFQTAFHRLNAQSSTSLQLLRFIFDSLEVLERTKYITNLTRFYTLLHQTYTHLISEDEFHEITLHELQIRAQNRSQHWNDTDDNYEQNDHYTIIAKGIEAVNNYHEYTQGLIKPGACNQSQQFDKVSIDTPVSYLLTTNNDDEGNIIMRILSILVDSHNHVLNLLSEGNSCDPILANLVKEIASKEVSILQIANYDTGIINFNEQDRKSIERWCLSSVIDNDEQSFFNEISSLKFDFQYIQSQIIRNYLLLCRINYRHIQQVYQYRITPVSTTFPRPDRPILDLDEKYCIELTNEQLENDWTYLRTISLDNLYHSFVLLRQLASTLKTDSNRADLSTSLFDFAERIDEDKEFLERIRQYQIKDFPLCHIDHVMRLYVQLIHGFEHLFIDIPLFLRTPIPLELNARIFEEFNQNISQKDSLETIQTTIEMITQLLNDLKNSRNTFLQQSSRSLVEICRICEIDSPILDWIPSEICCENYVPINIHLVRIRSILQERKVNIEERAIQLWHEYTDDRGDTSDKSLRSSPNDPRESTELFQYSVLFKLEMRRIPYSSMNLFRQLQQSQTPEVLTSTRPHKFTIKRSDGNGPAYMTRIDKISERLQTFVDDQHVLLDANEIVFDFGTSQISSLDYRVVERKDLISVEFHFRQSIFQYSTVATNRIVTVIQHFLNVNQSALVSVDTHLCFYDEIWMCIEDVKVANLYRSKENAIVINVKKKPSMDDMECEISVTDMENGARQTIFCDMIATWEHIELWLKQFSQKTDRAIENVAFLSPKQHLILDKTEPLSSFVTSPEFSAINVIDQQSVMSVTVYYKDSYQSVQVFKSMKIISLLKNEYLQRIFKFGDTVPEHFTMSLEKENQSIPLSKHDVQKTLRTFCTTENDELNIRLVVSKVVTIHDGEKETTIVLPTESMTTRDLLKLINTDRCLATKDTKRILKENEVISFIQEDKFLLVDREDVCHVAITSSVFVVENCFSSNATIVDVCNEQQINLDTQYLLYLNEIIAAKETQLIYFMAETPIHFTTTENSFPVTVRVNLDEHGKIIQFSCNRTMTVERLCSISCRLFSVLEDNAELRLTDGTNLDEGLSLNDIDATRTNFEFLLCSSL</sequence>
<comment type="caution">
    <text evidence="3">The sequence shown here is derived from an EMBL/GenBank/DDBJ whole genome shotgun (WGS) entry which is preliminary data.</text>
</comment>
<dbReference type="Proteomes" id="UP000663852">
    <property type="component" value="Unassembled WGS sequence"/>
</dbReference>
<keyword evidence="2" id="KW-0472">Membrane</keyword>
<feature type="compositionally biased region" description="Polar residues" evidence="1">
    <location>
        <begin position="7"/>
        <end position="22"/>
    </location>
</feature>